<accession>A0A8H4R8F8</accession>
<evidence type="ECO:0008006" key="5">
    <source>
        <dbReference type="Google" id="ProtNLM"/>
    </source>
</evidence>
<sequence>MPSSDNLYSAEDSDGESFSNELSPTDGYFNGTNRTPQRMVQDPTFDDDKKPEAKTLIPTPTASSQASTGRTSRTSNYPALSQIISSGNYASHPSSEGGPSSPMTRSSIPHTSSRRTDRIFSENTPLMNDAPPAYTPSPPTSSSSQESQESNTYSTFPENHLENGFLPRREPESMGGPVDRPIEGPSERTPLSNNRRRSSPYRKLIKKLLFIAIVFSASIAMVTAVFHAKGSRPQKPSTDVPPSEERPIDASRSYCSSATIKNDQVVYEFPVGTDLTVLQTTHDNDKSNRVFRVDTKGEIRLRRLPKDSEHGSRPHFTVDVYVSNPDLRKVWFPNPGSATAIVARDTAQSAVLGTPDNAEDTIAKSGAVHPFSSRRVLVETVSGNIQGEYPLMDYLGLASQSGNIAVNVVPQAVALDAPAPAELEVQTASGTIKVDLPIDNPPPRNYITNVHSSSGTIDGTYYIGSLGSFKSTAGSITITALPVIQVLSSQYLDTTLEQSRFETHTVSGTTTIEVLSPISITLFSSSAEQSQPNQQQPRPDPYSPIGDDDPYLVIPPNNADRSLTTQTEKNLRNLQSKHTSNSASVSVHYPSAWEGSIHAKTVSGDIAVKGSGIRTIRERKGYAYKEVLARKGVEREGEGSMTEMSDIAGSLQFTVGDA</sequence>
<keyword evidence="2" id="KW-0812">Transmembrane</keyword>
<feature type="region of interest" description="Disordered" evidence="1">
    <location>
        <begin position="1"/>
        <end position="197"/>
    </location>
</feature>
<keyword evidence="2" id="KW-1133">Transmembrane helix</keyword>
<protein>
    <recommendedName>
        <fullName evidence="5">Adhesin domain-containing protein</fullName>
    </recommendedName>
</protein>
<proteinExistence type="predicted"/>
<feature type="compositionally biased region" description="Polar residues" evidence="1">
    <location>
        <begin position="526"/>
        <end position="537"/>
    </location>
</feature>
<feature type="region of interest" description="Disordered" evidence="1">
    <location>
        <begin position="229"/>
        <end position="249"/>
    </location>
</feature>
<feature type="compositionally biased region" description="Low complexity" evidence="1">
    <location>
        <begin position="140"/>
        <end position="155"/>
    </location>
</feature>
<keyword evidence="4" id="KW-1185">Reference proteome</keyword>
<gene>
    <name evidence="3" type="ORF">G7Y89_g12844</name>
</gene>
<evidence type="ECO:0000256" key="1">
    <source>
        <dbReference type="SAM" id="MobiDB-lite"/>
    </source>
</evidence>
<evidence type="ECO:0000313" key="3">
    <source>
        <dbReference type="EMBL" id="KAF4625322.1"/>
    </source>
</evidence>
<dbReference type="OrthoDB" id="3539644at2759"/>
<comment type="caution">
    <text evidence="3">The sequence shown here is derived from an EMBL/GenBank/DDBJ whole genome shotgun (WGS) entry which is preliminary data.</text>
</comment>
<feature type="region of interest" description="Disordered" evidence="1">
    <location>
        <begin position="526"/>
        <end position="561"/>
    </location>
</feature>
<dbReference type="Proteomes" id="UP000566819">
    <property type="component" value="Unassembled WGS sequence"/>
</dbReference>
<evidence type="ECO:0000256" key="2">
    <source>
        <dbReference type="SAM" id="Phobius"/>
    </source>
</evidence>
<feature type="compositionally biased region" description="Polar residues" evidence="1">
    <location>
        <begin position="58"/>
        <end position="89"/>
    </location>
</feature>
<evidence type="ECO:0000313" key="4">
    <source>
        <dbReference type="Proteomes" id="UP000566819"/>
    </source>
</evidence>
<feature type="compositionally biased region" description="Low complexity" evidence="1">
    <location>
        <begin position="91"/>
        <end position="102"/>
    </location>
</feature>
<dbReference type="EMBL" id="JAAMPI010001411">
    <property type="protein sequence ID" value="KAF4625322.1"/>
    <property type="molecule type" value="Genomic_DNA"/>
</dbReference>
<name>A0A8H4R8F8_9HELO</name>
<dbReference type="AlphaFoldDB" id="A0A8H4R8F8"/>
<feature type="transmembrane region" description="Helical" evidence="2">
    <location>
        <begin position="204"/>
        <end position="226"/>
    </location>
</feature>
<keyword evidence="2" id="KW-0472">Membrane</keyword>
<reference evidence="3 4" key="1">
    <citation type="submission" date="2020-03" db="EMBL/GenBank/DDBJ databases">
        <title>Draft Genome Sequence of Cudoniella acicularis.</title>
        <authorList>
            <person name="Buettner E."/>
            <person name="Kellner H."/>
        </authorList>
    </citation>
    <scope>NUCLEOTIDE SEQUENCE [LARGE SCALE GENOMIC DNA]</scope>
    <source>
        <strain evidence="3 4">DSM 108380</strain>
    </source>
</reference>
<organism evidence="3 4">
    <name type="scientific">Cudoniella acicularis</name>
    <dbReference type="NCBI Taxonomy" id="354080"/>
    <lineage>
        <taxon>Eukaryota</taxon>
        <taxon>Fungi</taxon>
        <taxon>Dikarya</taxon>
        <taxon>Ascomycota</taxon>
        <taxon>Pezizomycotina</taxon>
        <taxon>Leotiomycetes</taxon>
        <taxon>Helotiales</taxon>
        <taxon>Tricladiaceae</taxon>
        <taxon>Cudoniella</taxon>
    </lineage>
</organism>